<reference evidence="1 2" key="1">
    <citation type="submission" date="2020-02" db="EMBL/GenBank/DDBJ databases">
        <title>Draft genome sequence of Haematococcus lacustris strain NIES-144.</title>
        <authorList>
            <person name="Morimoto D."/>
            <person name="Nakagawa S."/>
            <person name="Yoshida T."/>
            <person name="Sawayama S."/>
        </authorList>
    </citation>
    <scope>NUCLEOTIDE SEQUENCE [LARGE SCALE GENOMIC DNA]</scope>
    <source>
        <strain evidence="1 2">NIES-144</strain>
    </source>
</reference>
<gene>
    <name evidence="1" type="ORF">HaLaN_19896</name>
</gene>
<accession>A0A6A0A0U3</accession>
<sequence length="111" mass="11922">MRYKELQQFVVRLPVQIDITHTTAISILDPSRREWRFKIVNQHSTVSSLSDAGGRSDDCMLRNGLKVATAAGVAGALAAFAMPCCSGVVEVAARGHQAPKAYLRLNPQAGG</sequence>
<dbReference type="EMBL" id="BLLF01002038">
    <property type="protein sequence ID" value="GFH22432.1"/>
    <property type="molecule type" value="Genomic_DNA"/>
</dbReference>
<evidence type="ECO:0000313" key="2">
    <source>
        <dbReference type="Proteomes" id="UP000485058"/>
    </source>
</evidence>
<comment type="caution">
    <text evidence="1">The sequence shown here is derived from an EMBL/GenBank/DDBJ whole genome shotgun (WGS) entry which is preliminary data.</text>
</comment>
<evidence type="ECO:0000313" key="1">
    <source>
        <dbReference type="EMBL" id="GFH22432.1"/>
    </source>
</evidence>
<dbReference type="Proteomes" id="UP000485058">
    <property type="component" value="Unassembled WGS sequence"/>
</dbReference>
<proteinExistence type="predicted"/>
<protein>
    <submittedName>
        <fullName evidence="1">Uncharacterized protein</fullName>
    </submittedName>
</protein>
<organism evidence="1 2">
    <name type="scientific">Haematococcus lacustris</name>
    <name type="common">Green alga</name>
    <name type="synonym">Haematococcus pluvialis</name>
    <dbReference type="NCBI Taxonomy" id="44745"/>
    <lineage>
        <taxon>Eukaryota</taxon>
        <taxon>Viridiplantae</taxon>
        <taxon>Chlorophyta</taxon>
        <taxon>core chlorophytes</taxon>
        <taxon>Chlorophyceae</taxon>
        <taxon>CS clade</taxon>
        <taxon>Chlamydomonadales</taxon>
        <taxon>Haematococcaceae</taxon>
        <taxon>Haematococcus</taxon>
    </lineage>
</organism>
<dbReference type="AlphaFoldDB" id="A0A6A0A0U3"/>
<keyword evidence="2" id="KW-1185">Reference proteome</keyword>
<name>A0A6A0A0U3_HAELA</name>